<feature type="compositionally biased region" description="Low complexity" evidence="1">
    <location>
        <begin position="594"/>
        <end position="620"/>
    </location>
</feature>
<feature type="compositionally biased region" description="Low complexity" evidence="1">
    <location>
        <begin position="526"/>
        <end position="542"/>
    </location>
</feature>
<evidence type="ECO:0000256" key="1">
    <source>
        <dbReference type="SAM" id="MobiDB-lite"/>
    </source>
</evidence>
<dbReference type="OrthoDB" id="5382953at2759"/>
<dbReference type="EMBL" id="CAOQHR010000011">
    <property type="protein sequence ID" value="CAI6341301.1"/>
    <property type="molecule type" value="Genomic_DNA"/>
</dbReference>
<feature type="compositionally biased region" description="Low complexity" evidence="1">
    <location>
        <begin position="319"/>
        <end position="334"/>
    </location>
</feature>
<protein>
    <submittedName>
        <fullName evidence="2">Uncharacterized protein</fullName>
    </submittedName>
</protein>
<accession>A0A9W4XWR8</accession>
<evidence type="ECO:0000313" key="2">
    <source>
        <dbReference type="EMBL" id="CAI6341301.1"/>
    </source>
</evidence>
<proteinExistence type="predicted"/>
<feature type="compositionally biased region" description="Acidic residues" evidence="1">
    <location>
        <begin position="621"/>
        <end position="637"/>
    </location>
</feature>
<dbReference type="Proteomes" id="UP001152607">
    <property type="component" value="Unassembled WGS sequence"/>
</dbReference>
<evidence type="ECO:0000313" key="3">
    <source>
        <dbReference type="Proteomes" id="UP001152607"/>
    </source>
</evidence>
<feature type="region of interest" description="Disordered" evidence="1">
    <location>
        <begin position="746"/>
        <end position="787"/>
    </location>
</feature>
<feature type="compositionally biased region" description="Basic residues" evidence="1">
    <location>
        <begin position="516"/>
        <end position="525"/>
    </location>
</feature>
<feature type="compositionally biased region" description="Basic residues" evidence="1">
    <location>
        <begin position="488"/>
        <end position="500"/>
    </location>
</feature>
<gene>
    <name evidence="2" type="ORF">PDIGIT_LOCUS14497</name>
</gene>
<feature type="region of interest" description="Disordered" evidence="1">
    <location>
        <begin position="470"/>
        <end position="664"/>
    </location>
</feature>
<organism evidence="2 3">
    <name type="scientific">Periconia digitata</name>
    <dbReference type="NCBI Taxonomy" id="1303443"/>
    <lineage>
        <taxon>Eukaryota</taxon>
        <taxon>Fungi</taxon>
        <taxon>Dikarya</taxon>
        <taxon>Ascomycota</taxon>
        <taxon>Pezizomycotina</taxon>
        <taxon>Dothideomycetes</taxon>
        <taxon>Pleosporomycetidae</taxon>
        <taxon>Pleosporales</taxon>
        <taxon>Massarineae</taxon>
        <taxon>Periconiaceae</taxon>
        <taxon>Periconia</taxon>
    </lineage>
</organism>
<comment type="caution">
    <text evidence="2">The sequence shown here is derived from an EMBL/GenBank/DDBJ whole genome shotgun (WGS) entry which is preliminary data.</text>
</comment>
<keyword evidence="3" id="KW-1185">Reference proteome</keyword>
<feature type="compositionally biased region" description="Acidic residues" evidence="1">
    <location>
        <begin position="470"/>
        <end position="483"/>
    </location>
</feature>
<sequence length="787" mass="88257">MTLDPIFLLIWFKFEALVKHARNAPLQNAPAAAAPSLKTPSPSFPTSSLLPPLFPYSSPIRPTCDHAACISNLLHHHYHHHHASNTTRNNSTMLTPELEILKPIDPSITNSDDYEIYVLSNAHVVYERNGKPANLLRAYGDVPLKVEGRLDSLDRKQAKNLVKKPFRPVDVVIRNVTRFSYGQMTDGELVIWALGAAGWFEIRPRRDYKPIFQDMVDAVELLYFVSDIYNEPRKRGGGPSAQLVFQEYAEDERYPCTDPEVAASLFSKHHEFLIMSFLERAQGLAWGNTPICQYFKKLYPKIYETTKARVEGRSEKSVKAAVKPSPAPSTSSATRRNARLKKDVEAHPKKDDNWWEAAAIYEFIRSAVNKLVLKPGCNHITLDRVSKLMVKRYEIEEAEIAKSICLVHADNLCYKMRHPRSKSASFLADEPIYHELQTGHELSAIDVRRAEAVALRPRKDHNLYLVVTDDEEDEEDEDEDSDDALVTPRRKPDRRKKKGRLSVLRPTASKYSGKGKGVKRFKGKSKGPPGEVPPSEESQSGADAEDDSSDNESRMGADTPTQALSPGRSKRKFVSTLEDDEQEKGRRKRAASNSITPKSPPTTTSTIHSSEQEDSPTTSNSEEDTEEDEDADADDETALPLRYRPTSTNPNDPDHRPNNSVIPPIVSTPLPTYEANGPRDSWNCTFDGCSQRIYGASKEMGRRLITEHLEDHAKGRETVVGILLREEEKLRLPVNNLLKKIRELSEAQTPLFPPSASSSTSPSPDPDVVAATSKYPPPLPQPIRRVV</sequence>
<feature type="region of interest" description="Disordered" evidence="1">
    <location>
        <begin position="314"/>
        <end position="345"/>
    </location>
</feature>
<name>A0A9W4XWR8_9PLEO</name>
<dbReference type="AlphaFoldDB" id="A0A9W4XWR8"/>
<reference evidence="2" key="1">
    <citation type="submission" date="2023-01" db="EMBL/GenBank/DDBJ databases">
        <authorList>
            <person name="Van Ghelder C."/>
            <person name="Rancurel C."/>
        </authorList>
    </citation>
    <scope>NUCLEOTIDE SEQUENCE</scope>
    <source>
        <strain evidence="2">CNCM I-4278</strain>
    </source>
</reference>